<dbReference type="GO" id="GO:0016747">
    <property type="term" value="F:acyltransferase activity, transferring groups other than amino-acyl groups"/>
    <property type="evidence" value="ECO:0007669"/>
    <property type="project" value="InterPro"/>
</dbReference>
<dbReference type="PROSITE" id="PS51186">
    <property type="entry name" value="GNAT"/>
    <property type="match status" value="1"/>
</dbReference>
<dbReference type="Gene3D" id="3.40.630.30">
    <property type="match status" value="1"/>
</dbReference>
<dbReference type="InterPro" id="IPR016181">
    <property type="entry name" value="Acyl_CoA_acyltransferase"/>
</dbReference>
<organism evidence="2 3">
    <name type="scientific">Faecalibacterium prausnitzii</name>
    <dbReference type="NCBI Taxonomy" id="853"/>
    <lineage>
        <taxon>Bacteria</taxon>
        <taxon>Bacillati</taxon>
        <taxon>Bacillota</taxon>
        <taxon>Clostridia</taxon>
        <taxon>Eubacteriales</taxon>
        <taxon>Oscillospiraceae</taxon>
        <taxon>Faecalibacterium</taxon>
    </lineage>
</organism>
<feature type="domain" description="N-acetyltransferase" evidence="1">
    <location>
        <begin position="18"/>
        <end position="154"/>
    </location>
</feature>
<dbReference type="Pfam" id="PF13302">
    <property type="entry name" value="Acetyltransf_3"/>
    <property type="match status" value="1"/>
</dbReference>
<dbReference type="EMBL" id="QVER01000001">
    <property type="protein sequence ID" value="RGB93650.1"/>
    <property type="molecule type" value="Genomic_DNA"/>
</dbReference>
<evidence type="ECO:0000259" key="1">
    <source>
        <dbReference type="PROSITE" id="PS51186"/>
    </source>
</evidence>
<dbReference type="PANTHER" id="PTHR43792">
    <property type="entry name" value="GNAT FAMILY, PUTATIVE (AFU_ORTHOLOGUE AFUA_3G00765)-RELATED-RELATED"/>
    <property type="match status" value="1"/>
</dbReference>
<evidence type="ECO:0000313" key="3">
    <source>
        <dbReference type="Proteomes" id="UP000260991"/>
    </source>
</evidence>
<name>A0A3E2UBY7_9FIRM</name>
<proteinExistence type="predicted"/>
<protein>
    <submittedName>
        <fullName evidence="2">N-acetyltransferase</fullName>
    </submittedName>
</protein>
<reference evidence="2 3" key="1">
    <citation type="submission" date="2018-08" db="EMBL/GenBank/DDBJ databases">
        <title>A genome reference for cultivated species of the human gut microbiota.</title>
        <authorList>
            <person name="Zou Y."/>
            <person name="Xue W."/>
            <person name="Luo G."/>
        </authorList>
    </citation>
    <scope>NUCLEOTIDE SEQUENCE [LARGE SCALE GENOMIC DNA]</scope>
    <source>
        <strain evidence="2 3">AF32-8AC</strain>
    </source>
</reference>
<evidence type="ECO:0000313" key="2">
    <source>
        <dbReference type="EMBL" id="RGB93650.1"/>
    </source>
</evidence>
<dbReference type="AlphaFoldDB" id="A0A3E2UBY7"/>
<gene>
    <name evidence="2" type="ORF">DWZ46_00180</name>
</gene>
<dbReference type="InterPro" id="IPR051531">
    <property type="entry name" value="N-acetyltransferase"/>
</dbReference>
<dbReference type="InterPro" id="IPR000182">
    <property type="entry name" value="GNAT_dom"/>
</dbReference>
<comment type="caution">
    <text evidence="2">The sequence shown here is derived from an EMBL/GenBank/DDBJ whole genome shotgun (WGS) entry which is preliminary data.</text>
</comment>
<dbReference type="SUPFAM" id="SSF55729">
    <property type="entry name" value="Acyl-CoA N-acyltransferases (Nat)"/>
    <property type="match status" value="1"/>
</dbReference>
<accession>A0A3E2UBY7</accession>
<dbReference type="PANTHER" id="PTHR43792:SF13">
    <property type="entry name" value="ACETYLTRANSFERASE"/>
    <property type="match status" value="1"/>
</dbReference>
<sequence length="154" mass="17208">MQLITERLFLIPLQPDGMRALLARTTDPELIQPYTDMLDLSLAHPEQWVWYTAWGLYQNDSGDWVGDLCFKGLPENGQPEIGYGLLPEYEHQGYATEAVRAACRWAFEQPGVTAVEAETAPDHAASQAVLHRVGFVPTGTVGEEGPRFILRQKP</sequence>
<keyword evidence="2" id="KW-0808">Transferase</keyword>
<dbReference type="RefSeq" id="WP_158402001.1">
    <property type="nucleotide sequence ID" value="NZ_QVER01000001.1"/>
</dbReference>
<dbReference type="Proteomes" id="UP000260991">
    <property type="component" value="Unassembled WGS sequence"/>
</dbReference>